<evidence type="ECO:0000313" key="3">
    <source>
        <dbReference type="EMBL" id="GED69807.1"/>
    </source>
</evidence>
<dbReference type="Proteomes" id="UP000036834">
    <property type="component" value="Unassembled WGS sequence"/>
</dbReference>
<name>A0A0K9YPZ1_9BACL</name>
<evidence type="ECO:0000313" key="4">
    <source>
        <dbReference type="EMBL" id="KNB70722.1"/>
    </source>
</evidence>
<dbReference type="EMBL" id="BJON01000014">
    <property type="protein sequence ID" value="GED69807.1"/>
    <property type="molecule type" value="Genomic_DNA"/>
</dbReference>
<dbReference type="OrthoDB" id="1708178at2"/>
<dbReference type="PATRIC" id="fig|54915.3.peg.2632"/>
<feature type="chain" id="PRO_5038704065" description="DUF5067 domain-containing protein" evidence="2">
    <location>
        <begin position="22"/>
        <end position="185"/>
    </location>
</feature>
<gene>
    <name evidence="4" type="ORF">ADS79_17770</name>
    <name evidence="3" type="ORF">BRE01_35090</name>
</gene>
<comment type="caution">
    <text evidence="4">The sequence shown here is derived from an EMBL/GenBank/DDBJ whole genome shotgun (WGS) entry which is preliminary data.</text>
</comment>
<dbReference type="PROSITE" id="PS51257">
    <property type="entry name" value="PROKAR_LIPOPROTEIN"/>
    <property type="match status" value="1"/>
</dbReference>
<dbReference type="EMBL" id="LGIQ01000009">
    <property type="protein sequence ID" value="KNB70722.1"/>
    <property type="molecule type" value="Genomic_DNA"/>
</dbReference>
<reference evidence="4" key="2">
    <citation type="submission" date="2015-07" db="EMBL/GenBank/DDBJ databases">
        <title>MeaNS - Measles Nucleotide Surveillance Program.</title>
        <authorList>
            <person name="Tran T."/>
            <person name="Druce J."/>
        </authorList>
    </citation>
    <scope>NUCLEOTIDE SEQUENCE</scope>
    <source>
        <strain evidence="4">DSM 9887</strain>
    </source>
</reference>
<organism evidence="4 5">
    <name type="scientific">Brevibacillus reuszeri</name>
    <dbReference type="NCBI Taxonomy" id="54915"/>
    <lineage>
        <taxon>Bacteria</taxon>
        <taxon>Bacillati</taxon>
        <taxon>Bacillota</taxon>
        <taxon>Bacilli</taxon>
        <taxon>Bacillales</taxon>
        <taxon>Paenibacillaceae</taxon>
        <taxon>Brevibacillus</taxon>
    </lineage>
</organism>
<dbReference type="RefSeq" id="WP_049739739.1">
    <property type="nucleotide sequence ID" value="NZ_BJON01000014.1"/>
</dbReference>
<accession>A0A0K9YPZ1</accession>
<evidence type="ECO:0000256" key="2">
    <source>
        <dbReference type="SAM" id="SignalP"/>
    </source>
</evidence>
<reference evidence="3 6" key="3">
    <citation type="submission" date="2019-06" db="EMBL/GenBank/DDBJ databases">
        <title>Whole genome shotgun sequence of Brevibacillus reuszeri NBRC 15719.</title>
        <authorList>
            <person name="Hosoyama A."/>
            <person name="Uohara A."/>
            <person name="Ohji S."/>
            <person name="Ichikawa N."/>
        </authorList>
    </citation>
    <scope>NUCLEOTIDE SEQUENCE [LARGE SCALE GENOMIC DNA]</scope>
    <source>
        <strain evidence="3 6">NBRC 15719</strain>
    </source>
</reference>
<reference evidence="5" key="1">
    <citation type="submission" date="2015-07" db="EMBL/GenBank/DDBJ databases">
        <title>Genome sequencing project for genomic taxonomy and phylogenomics of Bacillus-like bacteria.</title>
        <authorList>
            <person name="Liu B."/>
            <person name="Wang J."/>
            <person name="Zhu Y."/>
            <person name="Liu G."/>
            <person name="Chen Q."/>
            <person name="Chen Z."/>
            <person name="Lan J."/>
            <person name="Che J."/>
            <person name="Ge C."/>
            <person name="Shi H."/>
            <person name="Pan Z."/>
            <person name="Liu X."/>
        </authorList>
    </citation>
    <scope>NUCLEOTIDE SEQUENCE [LARGE SCALE GENOMIC DNA]</scope>
    <source>
        <strain evidence="5">DSM 9887</strain>
    </source>
</reference>
<protein>
    <recommendedName>
        <fullName evidence="7">DUF5067 domain-containing protein</fullName>
    </recommendedName>
</protein>
<evidence type="ECO:0008006" key="7">
    <source>
        <dbReference type="Google" id="ProtNLM"/>
    </source>
</evidence>
<evidence type="ECO:0000313" key="5">
    <source>
        <dbReference type="Proteomes" id="UP000036834"/>
    </source>
</evidence>
<sequence length="185" mass="20974">MKKSITSICAILLLFGTSACSSVTNQEAETPTTQTQVVQHPTEQQNDSESTGKQNQSESQKKISNYLETECQKAFSPYYQLLEYQMTDYQETTVNGSVEATFAYKLIYKNYEKDPDTVDYIKEAKANGDPRYQQLYKEYGQPKEMNFELKAVLDPASSISLYSNTSPKGAPKWESVVMTDYILSK</sequence>
<dbReference type="Proteomes" id="UP000319578">
    <property type="component" value="Unassembled WGS sequence"/>
</dbReference>
<keyword evidence="2" id="KW-0732">Signal</keyword>
<dbReference type="AlphaFoldDB" id="A0A0K9YPZ1"/>
<evidence type="ECO:0000256" key="1">
    <source>
        <dbReference type="SAM" id="MobiDB-lite"/>
    </source>
</evidence>
<feature type="compositionally biased region" description="Low complexity" evidence="1">
    <location>
        <begin position="26"/>
        <end position="45"/>
    </location>
</feature>
<evidence type="ECO:0000313" key="6">
    <source>
        <dbReference type="Proteomes" id="UP000319578"/>
    </source>
</evidence>
<feature type="signal peptide" evidence="2">
    <location>
        <begin position="1"/>
        <end position="21"/>
    </location>
</feature>
<feature type="region of interest" description="Disordered" evidence="1">
    <location>
        <begin position="26"/>
        <end position="61"/>
    </location>
</feature>
<feature type="compositionally biased region" description="Polar residues" evidence="1">
    <location>
        <begin position="47"/>
        <end position="61"/>
    </location>
</feature>
<proteinExistence type="predicted"/>
<keyword evidence="6" id="KW-1185">Reference proteome</keyword>